<name>A0A3A4N069_9STRE</name>
<comment type="caution">
    <text evidence="1">The sequence shown here is derived from an EMBL/GenBank/DDBJ whole genome shotgun (WGS) entry which is preliminary data.</text>
</comment>
<evidence type="ECO:0000313" key="2">
    <source>
        <dbReference type="Proteomes" id="UP000265600"/>
    </source>
</evidence>
<evidence type="ECO:0000313" key="1">
    <source>
        <dbReference type="EMBL" id="RJP11805.1"/>
    </source>
</evidence>
<dbReference type="EMBL" id="PTTJ01000086">
    <property type="protein sequence ID" value="RJP11805.1"/>
    <property type="molecule type" value="Genomic_DNA"/>
</dbReference>
<reference evidence="2" key="1">
    <citation type="submission" date="2018-02" db="EMBL/GenBank/DDBJ databases">
        <authorList>
            <person name="Handem S."/>
        </authorList>
    </citation>
    <scope>NUCLEOTIDE SEQUENCE [LARGE SCALE GENOMIC DNA]</scope>
    <source>
        <strain evidence="2">Spain3473</strain>
    </source>
</reference>
<dbReference type="AlphaFoldDB" id="A0A3A4N069"/>
<organism evidence="1 2">
    <name type="scientific">Streptococcus pseudopneumoniae</name>
    <dbReference type="NCBI Taxonomy" id="257758"/>
    <lineage>
        <taxon>Bacteria</taxon>
        <taxon>Bacillati</taxon>
        <taxon>Bacillota</taxon>
        <taxon>Bacilli</taxon>
        <taxon>Lactobacillales</taxon>
        <taxon>Streptococcaceae</taxon>
        <taxon>Streptococcus</taxon>
    </lineage>
</organism>
<gene>
    <name evidence="1" type="ORF">C5O69_06430</name>
</gene>
<accession>A0A3A4N069</accession>
<proteinExistence type="predicted"/>
<protein>
    <submittedName>
        <fullName evidence="1">DNA alkylation repair protein</fullName>
    </submittedName>
</protein>
<dbReference type="Proteomes" id="UP000265600">
    <property type="component" value="Unassembled WGS sequence"/>
</dbReference>
<sequence>MLFKNLFKWRQSYRQTQNSVLSCLRLAS</sequence>